<dbReference type="PANTHER" id="PTHR30349">
    <property type="entry name" value="PHAGE INTEGRASE-RELATED"/>
    <property type="match status" value="1"/>
</dbReference>
<proteinExistence type="predicted"/>
<evidence type="ECO:0000259" key="2">
    <source>
        <dbReference type="PROSITE" id="PS51898"/>
    </source>
</evidence>
<dbReference type="InterPro" id="IPR011010">
    <property type="entry name" value="DNA_brk_join_enz"/>
</dbReference>
<keyword evidence="1" id="KW-0233">DNA recombination</keyword>
<keyword evidence="4" id="KW-1185">Reference proteome</keyword>
<evidence type="ECO:0000256" key="1">
    <source>
        <dbReference type="ARBA" id="ARBA00023172"/>
    </source>
</evidence>
<sequence length="418" mass="48500">MKQRRRKGDGTLFKNKKSKYYYIQYYMDGKLKQKSLRVTNKEEAEIKAKEFMALHNDLESKGDFIEAVAKSKGLKSEQIDSIKKVLDRHTGKDIKMAEAFRMFLAEPDRPTPSNEVIRQYKHHWELFVSFIGEEVYLHEIMANDVKEFGKHLLRLDEKKIRVHSDSNYNRIINKCRCIIKTLMDTANLNSNPFQNMGSRTVERTSRRNFTKEEVDRLLEATEGELRLLFAIAVYTGMRLKDAVLCKWENIDFTTNSIHIKPAKTAKYNQYVNMPIISQLKRELKLFGYSDESEYILPSLSSRYLSHRSNLKKDFKKAFKDAKISSDELGLVGFHSLRHTFVSDCAKAGVPLAIVQEVVGHSNTAMTRHYTNIDAEMTQQQIMKLSDEGKAMSLEEVKKLVSQMNSENWETIKNQILKA</sequence>
<dbReference type="PANTHER" id="PTHR30349:SF64">
    <property type="entry name" value="PROPHAGE INTEGRASE INTD-RELATED"/>
    <property type="match status" value="1"/>
</dbReference>
<reference evidence="3 4" key="1">
    <citation type="submission" date="2023-02" db="EMBL/GenBank/DDBJ databases">
        <title>Genome sequence of Lentisphaera profundi SAORIC-696.</title>
        <authorList>
            <person name="Kim e."/>
            <person name="Cho J.-C."/>
            <person name="Choi A."/>
            <person name="Kang I."/>
        </authorList>
    </citation>
    <scope>NUCLEOTIDE SEQUENCE [LARGE SCALE GENOMIC DNA]</scope>
    <source>
        <strain evidence="3 4">SAORIC-696</strain>
    </source>
</reference>
<feature type="domain" description="Tyr recombinase" evidence="2">
    <location>
        <begin position="204"/>
        <end position="382"/>
    </location>
</feature>
<evidence type="ECO:0000313" key="3">
    <source>
        <dbReference type="EMBL" id="WDE97857.1"/>
    </source>
</evidence>
<dbReference type="InterPro" id="IPR013762">
    <property type="entry name" value="Integrase-like_cat_sf"/>
</dbReference>
<protein>
    <submittedName>
        <fullName evidence="3">Tyrosine-type recombinase/integrase</fullName>
    </submittedName>
</protein>
<accession>A0ABY7VYA9</accession>
<dbReference type="InterPro" id="IPR002104">
    <property type="entry name" value="Integrase_catalytic"/>
</dbReference>
<dbReference type="Pfam" id="PF00589">
    <property type="entry name" value="Phage_integrase"/>
    <property type="match status" value="1"/>
</dbReference>
<dbReference type="EMBL" id="CP117812">
    <property type="protein sequence ID" value="WDE97857.1"/>
    <property type="molecule type" value="Genomic_DNA"/>
</dbReference>
<dbReference type="RefSeq" id="WP_274152500.1">
    <property type="nucleotide sequence ID" value="NZ_CP117812.1"/>
</dbReference>
<gene>
    <name evidence="3" type="ORF">PQO03_18695</name>
</gene>
<dbReference type="Proteomes" id="UP001214250">
    <property type="component" value="Chromosome 2"/>
</dbReference>
<dbReference type="Gene3D" id="1.10.443.10">
    <property type="entry name" value="Intergrase catalytic core"/>
    <property type="match status" value="1"/>
</dbReference>
<organism evidence="3 4">
    <name type="scientific">Lentisphaera profundi</name>
    <dbReference type="NCBI Taxonomy" id="1658616"/>
    <lineage>
        <taxon>Bacteria</taxon>
        <taxon>Pseudomonadati</taxon>
        <taxon>Lentisphaerota</taxon>
        <taxon>Lentisphaeria</taxon>
        <taxon>Lentisphaerales</taxon>
        <taxon>Lentisphaeraceae</taxon>
        <taxon>Lentisphaera</taxon>
    </lineage>
</organism>
<dbReference type="InterPro" id="IPR050090">
    <property type="entry name" value="Tyrosine_recombinase_XerCD"/>
</dbReference>
<dbReference type="PROSITE" id="PS51898">
    <property type="entry name" value="TYR_RECOMBINASE"/>
    <property type="match status" value="1"/>
</dbReference>
<evidence type="ECO:0000313" key="4">
    <source>
        <dbReference type="Proteomes" id="UP001214250"/>
    </source>
</evidence>
<dbReference type="SUPFAM" id="SSF56349">
    <property type="entry name" value="DNA breaking-rejoining enzymes"/>
    <property type="match status" value="1"/>
</dbReference>
<name>A0ABY7VYA9_9BACT</name>